<feature type="domain" description="Histidine kinase" evidence="16">
    <location>
        <begin position="132"/>
        <end position="349"/>
    </location>
</feature>
<evidence type="ECO:0000256" key="12">
    <source>
        <dbReference type="ARBA" id="ARBA00039567"/>
    </source>
</evidence>
<dbReference type="InterPro" id="IPR036097">
    <property type="entry name" value="HisK_dim/P_sf"/>
</dbReference>
<dbReference type="InterPro" id="IPR005467">
    <property type="entry name" value="His_kinase_dom"/>
</dbReference>
<accession>A0ABT5U848</accession>
<dbReference type="EC" id="2.7.13.3" evidence="2"/>
<evidence type="ECO:0000256" key="5">
    <source>
        <dbReference type="ARBA" id="ARBA00022741"/>
    </source>
</evidence>
<protein>
    <recommendedName>
        <fullName evidence="12">Sensory histidine kinase/phosphatase NtrB</fullName>
        <ecNumber evidence="2">2.7.13.3</ecNumber>
    </recommendedName>
    <alternativeName>
        <fullName evidence="13">Nitrogen regulation protein NR(II)</fullName>
    </alternativeName>
    <alternativeName>
        <fullName evidence="14">Nitrogen regulator II</fullName>
    </alternativeName>
</protein>
<dbReference type="InterPro" id="IPR036890">
    <property type="entry name" value="HATPase_C_sf"/>
</dbReference>
<organism evidence="18 19">
    <name type="scientific">Spartinivicinus poritis</name>
    <dbReference type="NCBI Taxonomy" id="2994640"/>
    <lineage>
        <taxon>Bacteria</taxon>
        <taxon>Pseudomonadati</taxon>
        <taxon>Pseudomonadota</taxon>
        <taxon>Gammaproteobacteria</taxon>
        <taxon>Oceanospirillales</taxon>
        <taxon>Zooshikellaceae</taxon>
        <taxon>Spartinivicinus</taxon>
    </lineage>
</organism>
<evidence type="ECO:0000256" key="3">
    <source>
        <dbReference type="ARBA" id="ARBA00022553"/>
    </source>
</evidence>
<comment type="function">
    <text evidence="11">Member of the two-component regulatory system NtrB/NtrC, which controls expression of the nitrogen-regulated (ntr) genes in response to nitrogen limitation. Under conditions of nitrogen limitation, NtrB autophosphorylates and transfers the phosphoryl group to NtrC. In the presence of nitrogen, acts as a phosphatase that dephosphorylates and inactivates NtrC.</text>
</comment>
<keyword evidence="7" id="KW-0378">Hydrolase</keyword>
<dbReference type="SMART" id="SM00387">
    <property type="entry name" value="HATPase_c"/>
    <property type="match status" value="1"/>
</dbReference>
<evidence type="ECO:0000259" key="16">
    <source>
        <dbReference type="PROSITE" id="PS50109"/>
    </source>
</evidence>
<dbReference type="EMBL" id="JAPMOU010000006">
    <property type="protein sequence ID" value="MDE1461712.1"/>
    <property type="molecule type" value="Genomic_DNA"/>
</dbReference>
<dbReference type="PROSITE" id="PS50109">
    <property type="entry name" value="HIS_KIN"/>
    <property type="match status" value="1"/>
</dbReference>
<dbReference type="InterPro" id="IPR013767">
    <property type="entry name" value="PAS_fold"/>
</dbReference>
<keyword evidence="10" id="KW-0535">Nitrogen fixation</keyword>
<dbReference type="CDD" id="cd00130">
    <property type="entry name" value="PAS"/>
    <property type="match status" value="1"/>
</dbReference>
<feature type="region of interest" description="Disordered" evidence="15">
    <location>
        <begin position="355"/>
        <end position="376"/>
    </location>
</feature>
<dbReference type="CDD" id="cd00082">
    <property type="entry name" value="HisKA"/>
    <property type="match status" value="1"/>
</dbReference>
<dbReference type="InterPro" id="IPR000014">
    <property type="entry name" value="PAS"/>
</dbReference>
<dbReference type="SMART" id="SM00388">
    <property type="entry name" value="HisKA"/>
    <property type="match status" value="1"/>
</dbReference>
<evidence type="ECO:0000313" key="19">
    <source>
        <dbReference type="Proteomes" id="UP001528823"/>
    </source>
</evidence>
<dbReference type="Gene3D" id="3.30.565.10">
    <property type="entry name" value="Histidine kinase-like ATPase, C-terminal domain"/>
    <property type="match status" value="1"/>
</dbReference>
<evidence type="ECO:0000256" key="6">
    <source>
        <dbReference type="ARBA" id="ARBA00022777"/>
    </source>
</evidence>
<evidence type="ECO:0000256" key="13">
    <source>
        <dbReference type="ARBA" id="ARBA00042313"/>
    </source>
</evidence>
<keyword evidence="9" id="KW-0902">Two-component regulatory system</keyword>
<dbReference type="Gene3D" id="3.30.450.20">
    <property type="entry name" value="PAS domain"/>
    <property type="match status" value="1"/>
</dbReference>
<evidence type="ECO:0000256" key="10">
    <source>
        <dbReference type="ARBA" id="ARBA00023231"/>
    </source>
</evidence>
<proteinExistence type="predicted"/>
<dbReference type="Gene3D" id="1.10.287.130">
    <property type="match status" value="1"/>
</dbReference>
<comment type="caution">
    <text evidence="18">The sequence shown here is derived from an EMBL/GenBank/DDBJ whole genome shotgun (WGS) entry which is preliminary data.</text>
</comment>
<evidence type="ECO:0000256" key="7">
    <source>
        <dbReference type="ARBA" id="ARBA00022801"/>
    </source>
</evidence>
<dbReference type="PROSITE" id="PS50112">
    <property type="entry name" value="PAS"/>
    <property type="match status" value="1"/>
</dbReference>
<keyword evidence="6" id="KW-0418">Kinase</keyword>
<evidence type="ECO:0000256" key="8">
    <source>
        <dbReference type="ARBA" id="ARBA00022840"/>
    </source>
</evidence>
<evidence type="ECO:0000256" key="4">
    <source>
        <dbReference type="ARBA" id="ARBA00022679"/>
    </source>
</evidence>
<sequence>MSDQLLEFLTTAVLEIDQQLNLLYINPAAEMLFAVSGSQVTGAALEVLFVEQPSNKPVFLNALSSGQPFTKREATLHLPNGQLLTVDYAVTPVTNGRDSLVMEIQPRDRLLKITREEALREKQESSKLLVRSVAHEVKNPLGGIRGAAQLLAKELPDSALQDYTQVIIEETDRLTNLVDRMIGPTKPSKLGPCSIHEVLERVAQLILAETHNQLTITKDYDPSIPDVMADIEQLIQAILNIVRNALQAIQTVMPLNEGMITFKTRVLRQFTIGNQRHRLVCQVNIMDNGPGVPANILEHIFYPLVSGRAEGSGLGLSIAQSILQQHQGMISCESEPGKTCFSMYLPIQSLVPSQPITPDKSTATRSSIKRRAHDCT</sequence>
<evidence type="ECO:0000313" key="18">
    <source>
        <dbReference type="EMBL" id="MDE1461712.1"/>
    </source>
</evidence>
<evidence type="ECO:0000256" key="14">
    <source>
        <dbReference type="ARBA" id="ARBA00043094"/>
    </source>
</evidence>
<feature type="compositionally biased region" description="Polar residues" evidence="15">
    <location>
        <begin position="355"/>
        <end position="366"/>
    </location>
</feature>
<feature type="compositionally biased region" description="Basic residues" evidence="15">
    <location>
        <begin position="367"/>
        <end position="376"/>
    </location>
</feature>
<dbReference type="SUPFAM" id="SSF47384">
    <property type="entry name" value="Homodimeric domain of signal transducing histidine kinase"/>
    <property type="match status" value="1"/>
</dbReference>
<dbReference type="PRINTS" id="PR00344">
    <property type="entry name" value="BCTRLSENSOR"/>
</dbReference>
<dbReference type="NCBIfam" id="NF008293">
    <property type="entry name" value="PRK11073.1"/>
    <property type="match status" value="1"/>
</dbReference>
<dbReference type="Proteomes" id="UP001528823">
    <property type="component" value="Unassembled WGS sequence"/>
</dbReference>
<evidence type="ECO:0000256" key="1">
    <source>
        <dbReference type="ARBA" id="ARBA00000085"/>
    </source>
</evidence>
<evidence type="ECO:0000256" key="11">
    <source>
        <dbReference type="ARBA" id="ARBA00037696"/>
    </source>
</evidence>
<dbReference type="InterPro" id="IPR003661">
    <property type="entry name" value="HisK_dim/P_dom"/>
</dbReference>
<evidence type="ECO:0000256" key="2">
    <source>
        <dbReference type="ARBA" id="ARBA00012438"/>
    </source>
</evidence>
<evidence type="ECO:0000259" key="17">
    <source>
        <dbReference type="PROSITE" id="PS50112"/>
    </source>
</evidence>
<gene>
    <name evidence="18" type="primary">glnL</name>
    <name evidence="18" type="ORF">ORQ98_07000</name>
</gene>
<dbReference type="Pfam" id="PF02518">
    <property type="entry name" value="HATPase_c"/>
    <property type="match status" value="1"/>
</dbReference>
<reference evidence="18 19" key="1">
    <citation type="submission" date="2022-11" db="EMBL/GenBank/DDBJ databases">
        <title>Spartinivicinus poritis sp. nov., isolated from scleractinian coral Porites lutea.</title>
        <authorList>
            <person name="Zhang G."/>
            <person name="Cai L."/>
            <person name="Wei Q."/>
        </authorList>
    </citation>
    <scope>NUCLEOTIDE SEQUENCE [LARGE SCALE GENOMIC DNA]</scope>
    <source>
        <strain evidence="18 19">A2-2</strain>
    </source>
</reference>
<keyword evidence="19" id="KW-1185">Reference proteome</keyword>
<comment type="catalytic activity">
    <reaction evidence="1">
        <text>ATP + protein L-histidine = ADP + protein N-phospho-L-histidine.</text>
        <dbReference type="EC" id="2.7.13.3"/>
    </reaction>
</comment>
<dbReference type="SUPFAM" id="SSF55785">
    <property type="entry name" value="PYP-like sensor domain (PAS domain)"/>
    <property type="match status" value="1"/>
</dbReference>
<keyword evidence="8" id="KW-0067">ATP-binding</keyword>
<dbReference type="InterPro" id="IPR004358">
    <property type="entry name" value="Sig_transdc_His_kin-like_C"/>
</dbReference>
<dbReference type="InterPro" id="IPR003594">
    <property type="entry name" value="HATPase_dom"/>
</dbReference>
<evidence type="ECO:0000256" key="15">
    <source>
        <dbReference type="SAM" id="MobiDB-lite"/>
    </source>
</evidence>
<dbReference type="RefSeq" id="WP_274688073.1">
    <property type="nucleotide sequence ID" value="NZ_JAPMOU010000006.1"/>
</dbReference>
<dbReference type="Pfam" id="PF00512">
    <property type="entry name" value="HisKA"/>
    <property type="match status" value="1"/>
</dbReference>
<dbReference type="PANTHER" id="PTHR43065:SF16">
    <property type="entry name" value="SENSORY HISTIDINE KINASE_PHOSPHATASE NTRB"/>
    <property type="match status" value="1"/>
</dbReference>
<name>A0ABT5U848_9GAMM</name>
<keyword evidence="5" id="KW-0547">Nucleotide-binding</keyword>
<evidence type="ECO:0000256" key="9">
    <source>
        <dbReference type="ARBA" id="ARBA00023012"/>
    </source>
</evidence>
<dbReference type="PANTHER" id="PTHR43065">
    <property type="entry name" value="SENSOR HISTIDINE KINASE"/>
    <property type="match status" value="1"/>
</dbReference>
<dbReference type="Pfam" id="PF00989">
    <property type="entry name" value="PAS"/>
    <property type="match status" value="1"/>
</dbReference>
<keyword evidence="4" id="KW-0808">Transferase</keyword>
<keyword evidence="3" id="KW-0597">Phosphoprotein</keyword>
<dbReference type="InterPro" id="IPR035965">
    <property type="entry name" value="PAS-like_dom_sf"/>
</dbReference>
<feature type="domain" description="PAS" evidence="17">
    <location>
        <begin position="1"/>
        <end position="63"/>
    </location>
</feature>
<dbReference type="SUPFAM" id="SSF55874">
    <property type="entry name" value="ATPase domain of HSP90 chaperone/DNA topoisomerase II/histidine kinase"/>
    <property type="match status" value="1"/>
</dbReference>